<comment type="caution">
    <text evidence="2">The sequence shown here is derived from an EMBL/GenBank/DDBJ whole genome shotgun (WGS) entry which is preliminary data.</text>
</comment>
<gene>
    <name evidence="2" type="ORF">EYF80_004227</name>
</gene>
<proteinExistence type="predicted"/>
<evidence type="ECO:0000256" key="1">
    <source>
        <dbReference type="SAM" id="SignalP"/>
    </source>
</evidence>
<reference evidence="2 3" key="1">
    <citation type="submission" date="2019-03" db="EMBL/GenBank/DDBJ databases">
        <title>First draft genome of Liparis tanakae, snailfish: a comprehensive survey of snailfish specific genes.</title>
        <authorList>
            <person name="Kim W."/>
            <person name="Song I."/>
            <person name="Jeong J.-H."/>
            <person name="Kim D."/>
            <person name="Kim S."/>
            <person name="Ryu S."/>
            <person name="Song J.Y."/>
            <person name="Lee S.K."/>
        </authorList>
    </citation>
    <scope>NUCLEOTIDE SEQUENCE [LARGE SCALE GENOMIC DNA]</scope>
    <source>
        <tissue evidence="2">Muscle</tissue>
    </source>
</reference>
<keyword evidence="3" id="KW-1185">Reference proteome</keyword>
<organism evidence="2 3">
    <name type="scientific">Liparis tanakae</name>
    <name type="common">Tanaka's snailfish</name>
    <dbReference type="NCBI Taxonomy" id="230148"/>
    <lineage>
        <taxon>Eukaryota</taxon>
        <taxon>Metazoa</taxon>
        <taxon>Chordata</taxon>
        <taxon>Craniata</taxon>
        <taxon>Vertebrata</taxon>
        <taxon>Euteleostomi</taxon>
        <taxon>Actinopterygii</taxon>
        <taxon>Neopterygii</taxon>
        <taxon>Teleostei</taxon>
        <taxon>Neoteleostei</taxon>
        <taxon>Acanthomorphata</taxon>
        <taxon>Eupercaria</taxon>
        <taxon>Perciformes</taxon>
        <taxon>Cottioidei</taxon>
        <taxon>Cottales</taxon>
        <taxon>Liparidae</taxon>
        <taxon>Liparis</taxon>
    </lineage>
</organism>
<evidence type="ECO:0008006" key="4">
    <source>
        <dbReference type="Google" id="ProtNLM"/>
    </source>
</evidence>
<dbReference type="AlphaFoldDB" id="A0A4Z2J6S2"/>
<dbReference type="EMBL" id="SRLO01000020">
    <property type="protein sequence ID" value="TNN85594.1"/>
    <property type="molecule type" value="Genomic_DNA"/>
</dbReference>
<evidence type="ECO:0000313" key="3">
    <source>
        <dbReference type="Proteomes" id="UP000314294"/>
    </source>
</evidence>
<keyword evidence="1" id="KW-0732">Signal</keyword>
<dbReference type="Proteomes" id="UP000314294">
    <property type="component" value="Unassembled WGS sequence"/>
</dbReference>
<feature type="chain" id="PRO_5021185508" description="Secreted protein" evidence="1">
    <location>
        <begin position="19"/>
        <end position="237"/>
    </location>
</feature>
<name>A0A4Z2J6S2_9TELE</name>
<feature type="signal peptide" evidence="1">
    <location>
        <begin position="1"/>
        <end position="18"/>
    </location>
</feature>
<accession>A0A4Z2J6S2</accession>
<sequence length="237" mass="26405">MVLRTFSTCLDSFLFVMGITILRLEPSVSSSCCTLSSSSHKNSWASCWSYPRKAGMRFHTECSMANGETKDHRPDHMTRKSVCNSWHRDICCRVEQRGSLGWTNSEACGEGGALSLAEARFTLSGFPVRPRGHPDSAVFPLLTTPPVTPFVSGELLVLASSSSVSHRSKVRKHSLNFCSFLKFLFTLVLQLLMFTHPRPKHLPEKRFPPMTRRQLHGGLWPTFASPRGALPPSRGAQ</sequence>
<protein>
    <recommendedName>
        <fullName evidence="4">Secreted protein</fullName>
    </recommendedName>
</protein>
<evidence type="ECO:0000313" key="2">
    <source>
        <dbReference type="EMBL" id="TNN85594.1"/>
    </source>
</evidence>